<organism evidence="7 8">
    <name type="scientific">Clavelina lepadiformis</name>
    <name type="common">Light-bulb sea squirt</name>
    <name type="synonym">Ascidia lepadiformis</name>
    <dbReference type="NCBI Taxonomy" id="159417"/>
    <lineage>
        <taxon>Eukaryota</taxon>
        <taxon>Metazoa</taxon>
        <taxon>Chordata</taxon>
        <taxon>Tunicata</taxon>
        <taxon>Ascidiacea</taxon>
        <taxon>Aplousobranchia</taxon>
        <taxon>Clavelinidae</taxon>
        <taxon>Clavelina</taxon>
    </lineage>
</organism>
<evidence type="ECO:0000256" key="2">
    <source>
        <dbReference type="ARBA" id="ARBA00022737"/>
    </source>
</evidence>
<evidence type="ECO:0000313" key="7">
    <source>
        <dbReference type="EMBL" id="CAK8680996.1"/>
    </source>
</evidence>
<dbReference type="Pfam" id="PF13833">
    <property type="entry name" value="EF-hand_8"/>
    <property type="match status" value="1"/>
</dbReference>
<dbReference type="PANTHER" id="PTHR23048">
    <property type="entry name" value="MYOSIN LIGHT CHAIN 1, 3"/>
    <property type="match status" value="1"/>
</dbReference>
<dbReference type="EMBL" id="CAWYQH010000079">
    <property type="protein sequence ID" value="CAK8680996.1"/>
    <property type="molecule type" value="Genomic_DNA"/>
</dbReference>
<keyword evidence="3" id="KW-0106">Calcium</keyword>
<dbReference type="InterPro" id="IPR018247">
    <property type="entry name" value="EF_Hand_1_Ca_BS"/>
</dbReference>
<keyword evidence="1" id="KW-0479">Metal-binding</keyword>
<keyword evidence="4" id="KW-0514">Muscle protein</keyword>
<dbReference type="PANTHER" id="PTHR23048:SF46">
    <property type="entry name" value="TROPONIN C-LIKE ISOFORM X1"/>
    <property type="match status" value="1"/>
</dbReference>
<feature type="domain" description="EF-hand" evidence="6">
    <location>
        <begin position="88"/>
        <end position="123"/>
    </location>
</feature>
<dbReference type="InterPro" id="IPR050230">
    <property type="entry name" value="CALM/Myosin/TropC-like"/>
</dbReference>
<comment type="caution">
    <text evidence="7">The sequence shown here is derived from an EMBL/GenBank/DDBJ whole genome shotgun (WGS) entry which is preliminary data.</text>
</comment>
<accession>A0ABP0FN13</accession>
<evidence type="ECO:0000256" key="1">
    <source>
        <dbReference type="ARBA" id="ARBA00022723"/>
    </source>
</evidence>
<name>A0ABP0FN13_CLALP</name>
<dbReference type="PROSITE" id="PS00018">
    <property type="entry name" value="EF_HAND_1"/>
    <property type="match status" value="3"/>
</dbReference>
<proteinExistence type="inferred from homology"/>
<protein>
    <recommendedName>
        <fullName evidence="6">EF-hand domain-containing protein</fullName>
    </recommendedName>
</protein>
<dbReference type="CDD" id="cd00051">
    <property type="entry name" value="EFh"/>
    <property type="match status" value="2"/>
</dbReference>
<reference evidence="7 8" key="1">
    <citation type="submission" date="2024-02" db="EMBL/GenBank/DDBJ databases">
        <authorList>
            <person name="Daric V."/>
            <person name="Darras S."/>
        </authorList>
    </citation>
    <scope>NUCLEOTIDE SEQUENCE [LARGE SCALE GENOMIC DNA]</scope>
</reference>
<sequence>MKMLGLNPTAQELKEMVDEVDMDDSGTIDFDEFCMMMYRQMQADEETKAPERDEKELSEAFRLFDLNGDGYIEWDELKSAMDGTGECIEKHEVDEMMQDGDKNHDGMLDYEEWVNMMKCVPVTV</sequence>
<feature type="domain" description="EF-hand" evidence="6">
    <location>
        <begin position="52"/>
        <end position="87"/>
    </location>
</feature>
<evidence type="ECO:0000313" key="8">
    <source>
        <dbReference type="Proteomes" id="UP001642483"/>
    </source>
</evidence>
<evidence type="ECO:0000256" key="4">
    <source>
        <dbReference type="ARBA" id="ARBA00023179"/>
    </source>
</evidence>
<dbReference type="Proteomes" id="UP001642483">
    <property type="component" value="Unassembled WGS sequence"/>
</dbReference>
<keyword evidence="8" id="KW-1185">Reference proteome</keyword>
<comment type="similarity">
    <text evidence="5">Belongs to the troponin C family.</text>
</comment>
<dbReference type="SMART" id="SM00054">
    <property type="entry name" value="EFh"/>
    <property type="match status" value="3"/>
</dbReference>
<evidence type="ECO:0000256" key="5">
    <source>
        <dbReference type="ARBA" id="ARBA00038202"/>
    </source>
</evidence>
<keyword evidence="2" id="KW-0677">Repeat</keyword>
<feature type="domain" description="EF-hand" evidence="6">
    <location>
        <begin position="8"/>
        <end position="43"/>
    </location>
</feature>
<evidence type="ECO:0000256" key="3">
    <source>
        <dbReference type="ARBA" id="ARBA00022837"/>
    </source>
</evidence>
<dbReference type="PROSITE" id="PS50222">
    <property type="entry name" value="EF_HAND_2"/>
    <property type="match status" value="3"/>
</dbReference>
<evidence type="ECO:0000259" key="6">
    <source>
        <dbReference type="PROSITE" id="PS50222"/>
    </source>
</evidence>
<dbReference type="SUPFAM" id="SSF47473">
    <property type="entry name" value="EF-hand"/>
    <property type="match status" value="1"/>
</dbReference>
<dbReference type="InterPro" id="IPR002048">
    <property type="entry name" value="EF_hand_dom"/>
</dbReference>
<dbReference type="Gene3D" id="1.10.238.10">
    <property type="entry name" value="EF-hand"/>
    <property type="match status" value="2"/>
</dbReference>
<dbReference type="Pfam" id="PF13499">
    <property type="entry name" value="EF-hand_7"/>
    <property type="match status" value="1"/>
</dbReference>
<dbReference type="InterPro" id="IPR011992">
    <property type="entry name" value="EF-hand-dom_pair"/>
</dbReference>
<gene>
    <name evidence="7" type="ORF">CVLEPA_LOCUS11220</name>
</gene>